<comment type="caution">
    <text evidence="1">The sequence shown here is derived from an EMBL/GenBank/DDBJ whole genome shotgun (WGS) entry which is preliminary data.</text>
</comment>
<dbReference type="EMBL" id="LAZR01003334">
    <property type="protein sequence ID" value="KKN19451.1"/>
    <property type="molecule type" value="Genomic_DNA"/>
</dbReference>
<protein>
    <submittedName>
        <fullName evidence="1">Uncharacterized protein</fullName>
    </submittedName>
</protein>
<accession>A0A0F9R2C7</accession>
<organism evidence="1">
    <name type="scientific">marine sediment metagenome</name>
    <dbReference type="NCBI Taxonomy" id="412755"/>
    <lineage>
        <taxon>unclassified sequences</taxon>
        <taxon>metagenomes</taxon>
        <taxon>ecological metagenomes</taxon>
    </lineage>
</organism>
<name>A0A0F9R2C7_9ZZZZ</name>
<gene>
    <name evidence="1" type="ORF">LCGC14_0945630</name>
</gene>
<dbReference type="AlphaFoldDB" id="A0A0F9R2C7"/>
<sequence>MALPTQPTLDTITVEALKKAGYPGISAGDALQLRAEDWVEELKTEIASHPDLKPLQGVAYTVTAKGVSRYANPDDCLNIKSVAILKGVNTGTANGTVSVSTVKLKSGHGLSEEFLQGKLIILTSGTGVGNCSQISSLSTDTVTVTPNFNGSSFAGSENYTIVDEQRDLILKDIQLRDAEINVHNLDVPAHYFPIGQANSDSDETGEFQMFPVPNDIYGVQIRYYADLRLSDLTGNLMKTLYRRWWNLWDQGIFFKALKNDHNDDWKDEYKVWQKMVADHMSRDKYGHNMGNLQATVDMG</sequence>
<evidence type="ECO:0000313" key="1">
    <source>
        <dbReference type="EMBL" id="KKN19451.1"/>
    </source>
</evidence>
<proteinExistence type="predicted"/>
<reference evidence="1" key="1">
    <citation type="journal article" date="2015" name="Nature">
        <title>Complex archaea that bridge the gap between prokaryotes and eukaryotes.</title>
        <authorList>
            <person name="Spang A."/>
            <person name="Saw J.H."/>
            <person name="Jorgensen S.L."/>
            <person name="Zaremba-Niedzwiedzka K."/>
            <person name="Martijn J."/>
            <person name="Lind A.E."/>
            <person name="van Eijk R."/>
            <person name="Schleper C."/>
            <person name="Guy L."/>
            <person name="Ettema T.J."/>
        </authorList>
    </citation>
    <scope>NUCLEOTIDE SEQUENCE</scope>
</reference>